<name>A0A2A3ZPL2_BREAU</name>
<dbReference type="InterPro" id="IPR043129">
    <property type="entry name" value="ATPase_NBD"/>
</dbReference>
<evidence type="ECO:0000259" key="3">
    <source>
        <dbReference type="Pfam" id="PF02541"/>
    </source>
</evidence>
<keyword evidence="2" id="KW-0378">Hydrolase</keyword>
<dbReference type="SUPFAM" id="SSF53067">
    <property type="entry name" value="Actin-like ATPase domain"/>
    <property type="match status" value="2"/>
</dbReference>
<dbReference type="PANTHER" id="PTHR30005">
    <property type="entry name" value="EXOPOLYPHOSPHATASE"/>
    <property type="match status" value="1"/>
</dbReference>
<accession>A0A2A3ZPL2</accession>
<sequence>MRLAVLDIGSNSVHLLVVDAHVGAPPLPATSHKEVLRLAEYLGDDGMIDAAGQARLHNFIAEAVEIAEDQGSEQILAFATSAVRDAPNGVELIDAINAQLGVTLNVMSGKDEARVTFLAVRRWFGWSAGKILLLDIGGGSLEIAAGQDEYPEAAVSVPLGAGRTYSDFLPDPLPSAEDIHSLQKYARSQIGRIAGKINRVGTTDQVVGSSKTFRSLARIAGAAPSGDGIYAPRKLFRRDLAGIIETLSSRTPDERATLPGVSQARAGQILAGAIVADAAFAIFDVSVMSISPWALREGIIMRKLDLLDSAETSSAMRVELV</sequence>
<dbReference type="InterPro" id="IPR050273">
    <property type="entry name" value="GppA/Ppx_hydrolase"/>
</dbReference>
<feature type="domain" description="Ppx/GppA phosphatase N-terminal" evidence="3">
    <location>
        <begin position="28"/>
        <end position="305"/>
    </location>
</feature>
<evidence type="ECO:0000313" key="5">
    <source>
        <dbReference type="Proteomes" id="UP000217881"/>
    </source>
</evidence>
<dbReference type="Gene3D" id="3.30.420.150">
    <property type="entry name" value="Exopolyphosphatase. Domain 2"/>
    <property type="match status" value="1"/>
</dbReference>
<dbReference type="Gene3D" id="3.30.420.40">
    <property type="match status" value="1"/>
</dbReference>
<comment type="caution">
    <text evidence="4">The sequence shown here is derived from an EMBL/GenBank/DDBJ whole genome shotgun (WGS) entry which is preliminary data.</text>
</comment>
<comment type="similarity">
    <text evidence="1">Belongs to the GppA/Ppx family.</text>
</comment>
<reference evidence="4 5" key="1">
    <citation type="journal article" date="2017" name="Elife">
        <title>Extensive horizontal gene transfer in cheese-associated bacteria.</title>
        <authorList>
            <person name="Bonham K.S."/>
            <person name="Wolfe B.E."/>
            <person name="Dutton R.J."/>
        </authorList>
    </citation>
    <scope>NUCLEOTIDE SEQUENCE [LARGE SCALE GENOMIC DNA]</scope>
    <source>
        <strain evidence="4 5">738_8</strain>
    </source>
</reference>
<dbReference type="FunFam" id="3.30.420.150:FF:000006">
    <property type="entry name" value="Ppx/GppA family phosphatase"/>
    <property type="match status" value="1"/>
</dbReference>
<dbReference type="CDD" id="cd24056">
    <property type="entry name" value="ASKHA_NBD_MtPPX1-like"/>
    <property type="match status" value="1"/>
</dbReference>
<dbReference type="PANTHER" id="PTHR30005:SF0">
    <property type="entry name" value="RETROGRADE REGULATION PROTEIN 2"/>
    <property type="match status" value="1"/>
</dbReference>
<dbReference type="RefSeq" id="WP_096146667.1">
    <property type="nucleotide sequence ID" value="NZ_NRHA01000013.1"/>
</dbReference>
<gene>
    <name evidence="4" type="ORF">CIK59_12505</name>
</gene>
<proteinExistence type="inferred from homology"/>
<dbReference type="GO" id="GO:0016462">
    <property type="term" value="F:pyrophosphatase activity"/>
    <property type="evidence" value="ECO:0007669"/>
    <property type="project" value="TreeGrafter"/>
</dbReference>
<dbReference type="InterPro" id="IPR003695">
    <property type="entry name" value="Ppx_GppA_N"/>
</dbReference>
<evidence type="ECO:0000256" key="1">
    <source>
        <dbReference type="ARBA" id="ARBA00007125"/>
    </source>
</evidence>
<evidence type="ECO:0000313" key="4">
    <source>
        <dbReference type="EMBL" id="PCC53519.1"/>
    </source>
</evidence>
<protein>
    <submittedName>
        <fullName evidence="4">Exopolyphosphatase</fullName>
    </submittedName>
</protein>
<dbReference type="Proteomes" id="UP000217881">
    <property type="component" value="Unassembled WGS sequence"/>
</dbReference>
<dbReference type="EMBL" id="NRHA01000013">
    <property type="protein sequence ID" value="PCC53519.1"/>
    <property type="molecule type" value="Genomic_DNA"/>
</dbReference>
<dbReference type="AlphaFoldDB" id="A0A2A3ZPL2"/>
<organism evidence="4 5">
    <name type="scientific">Brevibacterium aurantiacum</name>
    <dbReference type="NCBI Taxonomy" id="273384"/>
    <lineage>
        <taxon>Bacteria</taxon>
        <taxon>Bacillati</taxon>
        <taxon>Actinomycetota</taxon>
        <taxon>Actinomycetes</taxon>
        <taxon>Micrococcales</taxon>
        <taxon>Brevibacteriaceae</taxon>
        <taxon>Brevibacterium</taxon>
    </lineage>
</organism>
<dbReference type="Pfam" id="PF02541">
    <property type="entry name" value="Ppx-GppA"/>
    <property type="match status" value="1"/>
</dbReference>
<evidence type="ECO:0000256" key="2">
    <source>
        <dbReference type="ARBA" id="ARBA00022801"/>
    </source>
</evidence>